<evidence type="ECO:0000256" key="3">
    <source>
        <dbReference type="ARBA" id="ARBA00022448"/>
    </source>
</evidence>
<evidence type="ECO:0000256" key="1">
    <source>
        <dbReference type="ARBA" id="ARBA00004651"/>
    </source>
</evidence>
<feature type="transmembrane region" description="Helical" evidence="8">
    <location>
        <begin position="56"/>
        <end position="80"/>
    </location>
</feature>
<sequence>MTIFFQVVLPVILVFFIGFIVQKWRDVDIKPISTVAVYILTPSLVFRTFYEAELNLQYLYMFLFAMLLLFALIAINKVYAVLRGYSQATESGLVLSTAFMNSGNYGAPIILFAYGNTGFAFAVSFMVLQSVIMNFFGVYYAARGKAGVRMAIRAVMQMPATYAVIVALAFQAIPVEIPANFLMTVDIIAEAAVPTVMIILGMQLAMIKWEHFDWSKITYGTILRLIVSPLIAFGITLVFPFDPLLAKVLIVSAAMPSAATIVMYAVQFQAEPRLVTSITLITTLFSVVTITVLLAILG</sequence>
<evidence type="ECO:0000256" key="7">
    <source>
        <dbReference type="ARBA" id="ARBA00023136"/>
    </source>
</evidence>
<dbReference type="InterPro" id="IPR004776">
    <property type="entry name" value="Mem_transp_PIN-like"/>
</dbReference>
<dbReference type="AlphaFoldDB" id="A0A0M0KID1"/>
<evidence type="ECO:0000313" key="9">
    <source>
        <dbReference type="EMBL" id="KOO38580.1"/>
    </source>
</evidence>
<feature type="transmembrane region" description="Helical" evidence="8">
    <location>
        <begin position="179"/>
        <end position="200"/>
    </location>
</feature>
<comment type="similarity">
    <text evidence="2">Belongs to the auxin efflux carrier (TC 2.A.69) family.</text>
</comment>
<protein>
    <submittedName>
        <fullName evidence="9">Transporter</fullName>
    </submittedName>
</protein>
<feature type="transmembrane region" description="Helical" evidence="8">
    <location>
        <begin position="119"/>
        <end position="142"/>
    </location>
</feature>
<dbReference type="PANTHER" id="PTHR36838:SF1">
    <property type="entry name" value="SLR1864 PROTEIN"/>
    <property type="match status" value="1"/>
</dbReference>
<keyword evidence="6 8" id="KW-1133">Transmembrane helix</keyword>
<keyword evidence="4" id="KW-1003">Cell membrane</keyword>
<evidence type="ECO:0000256" key="4">
    <source>
        <dbReference type="ARBA" id="ARBA00022475"/>
    </source>
</evidence>
<dbReference type="InterPro" id="IPR038770">
    <property type="entry name" value="Na+/solute_symporter_sf"/>
</dbReference>
<keyword evidence="5 8" id="KW-0812">Transmembrane</keyword>
<name>A0A0M0KID1_ALKHA</name>
<evidence type="ECO:0000256" key="6">
    <source>
        <dbReference type="ARBA" id="ARBA00022989"/>
    </source>
</evidence>
<dbReference type="PANTHER" id="PTHR36838">
    <property type="entry name" value="AUXIN EFFLUX CARRIER FAMILY PROTEIN"/>
    <property type="match status" value="1"/>
</dbReference>
<dbReference type="GO" id="GO:0055085">
    <property type="term" value="P:transmembrane transport"/>
    <property type="evidence" value="ECO:0007669"/>
    <property type="project" value="InterPro"/>
</dbReference>
<evidence type="ECO:0000256" key="2">
    <source>
        <dbReference type="ARBA" id="ARBA00010145"/>
    </source>
</evidence>
<feature type="transmembrane region" description="Helical" evidence="8">
    <location>
        <begin position="154"/>
        <end position="173"/>
    </location>
</feature>
<feature type="transmembrane region" description="Helical" evidence="8">
    <location>
        <begin position="278"/>
        <end position="297"/>
    </location>
</feature>
<feature type="transmembrane region" description="Helical" evidence="8">
    <location>
        <begin position="6"/>
        <end position="24"/>
    </location>
</feature>
<comment type="caution">
    <text evidence="9">The sequence shown here is derived from an EMBL/GenBank/DDBJ whole genome shotgun (WGS) entry which is preliminary data.</text>
</comment>
<comment type="subcellular location">
    <subcellularLocation>
        <location evidence="1">Cell membrane</location>
        <topology evidence="1">Multi-pass membrane protein</topology>
    </subcellularLocation>
</comment>
<keyword evidence="3" id="KW-0813">Transport</keyword>
<dbReference type="RefSeq" id="WP_053430849.1">
    <property type="nucleotide sequence ID" value="NZ_CP040441.1"/>
</dbReference>
<feature type="transmembrane region" description="Helical" evidence="8">
    <location>
        <begin position="92"/>
        <end position="113"/>
    </location>
</feature>
<keyword evidence="7 8" id="KW-0472">Membrane</keyword>
<dbReference type="Pfam" id="PF03547">
    <property type="entry name" value="Mem_trans"/>
    <property type="match status" value="2"/>
</dbReference>
<accession>A0A0M0KID1</accession>
<dbReference type="PATRIC" id="fig|136160.3.peg.1654"/>
<dbReference type="GeneID" id="87598182"/>
<proteinExistence type="inferred from homology"/>
<reference evidence="9" key="1">
    <citation type="submission" date="2015-08" db="EMBL/GenBank/DDBJ databases">
        <title>Complete DNA Sequence of Pseudomonas syringae pv. actinidiae, the Causal Agent of Kiwifruit Canker Disease.</title>
        <authorList>
            <person name="Rikkerink E.H.A."/>
            <person name="Fineran P.C."/>
        </authorList>
    </citation>
    <scope>NUCLEOTIDE SEQUENCE</scope>
    <source>
        <strain evidence="9">DSM 13666</strain>
    </source>
</reference>
<dbReference type="GO" id="GO:0005886">
    <property type="term" value="C:plasma membrane"/>
    <property type="evidence" value="ECO:0007669"/>
    <property type="project" value="UniProtKB-SubCell"/>
</dbReference>
<evidence type="ECO:0000256" key="5">
    <source>
        <dbReference type="ARBA" id="ARBA00022692"/>
    </source>
</evidence>
<dbReference type="EMBL" id="LILD01000001">
    <property type="protein sequence ID" value="KOO38580.1"/>
    <property type="molecule type" value="Genomic_DNA"/>
</dbReference>
<feature type="transmembrane region" description="Helical" evidence="8">
    <location>
        <begin position="221"/>
        <end position="239"/>
    </location>
</feature>
<organism evidence="9">
    <name type="scientific">Halalkalibacterium halodurans</name>
    <name type="common">Bacillus halodurans</name>
    <dbReference type="NCBI Taxonomy" id="86665"/>
    <lineage>
        <taxon>Bacteria</taxon>
        <taxon>Bacillati</taxon>
        <taxon>Bacillota</taxon>
        <taxon>Bacilli</taxon>
        <taxon>Bacillales</taxon>
        <taxon>Bacillaceae</taxon>
        <taxon>Halalkalibacterium (ex Joshi et al. 2022)</taxon>
    </lineage>
</organism>
<gene>
    <name evidence="9" type="ORF">AMD02_06715</name>
</gene>
<evidence type="ECO:0000256" key="8">
    <source>
        <dbReference type="SAM" id="Phobius"/>
    </source>
</evidence>
<feature type="transmembrane region" description="Helical" evidence="8">
    <location>
        <begin position="245"/>
        <end position="266"/>
    </location>
</feature>
<dbReference type="Gene3D" id="1.20.1530.20">
    <property type="match status" value="1"/>
</dbReference>